<dbReference type="PROSITE" id="PS51257">
    <property type="entry name" value="PROKAR_LIPOPROTEIN"/>
    <property type="match status" value="1"/>
</dbReference>
<dbReference type="Proteomes" id="UP000438760">
    <property type="component" value="Unassembled WGS sequence"/>
</dbReference>
<dbReference type="Pfam" id="PF16103">
    <property type="entry name" value="DUF4822"/>
    <property type="match status" value="2"/>
</dbReference>
<keyword evidence="4" id="KW-1185">Reference proteome</keyword>
<evidence type="ECO:0000259" key="2">
    <source>
        <dbReference type="Pfam" id="PF16103"/>
    </source>
</evidence>
<feature type="domain" description="DUF4822" evidence="2">
    <location>
        <begin position="42"/>
        <end position="163"/>
    </location>
</feature>
<evidence type="ECO:0000256" key="1">
    <source>
        <dbReference type="SAM" id="SignalP"/>
    </source>
</evidence>
<feature type="domain" description="DUF4822" evidence="2">
    <location>
        <begin position="167"/>
        <end position="300"/>
    </location>
</feature>
<accession>A0A6I3LNR5</accession>
<evidence type="ECO:0000313" key="3">
    <source>
        <dbReference type="EMBL" id="MTG99397.1"/>
    </source>
</evidence>
<dbReference type="OrthoDB" id="6455006at2"/>
<evidence type="ECO:0000313" key="4">
    <source>
        <dbReference type="Proteomes" id="UP000438760"/>
    </source>
</evidence>
<protein>
    <submittedName>
        <fullName evidence="3">DUF4822 domain-containing protein</fullName>
    </submittedName>
</protein>
<keyword evidence="1" id="KW-0732">Signal</keyword>
<dbReference type="InterPro" id="IPR032247">
    <property type="entry name" value="DUF4822"/>
</dbReference>
<dbReference type="Gene3D" id="2.40.128.540">
    <property type="entry name" value="Domain of unknown function DUF4822"/>
    <property type="match status" value="2"/>
</dbReference>
<reference evidence="3 4" key="1">
    <citation type="submission" date="2019-11" db="EMBL/GenBank/DDBJ databases">
        <title>Genome of Strain BIT-d1.</title>
        <authorList>
            <person name="Yang Y."/>
        </authorList>
    </citation>
    <scope>NUCLEOTIDE SEQUENCE [LARGE SCALE GENOMIC DNA]</scope>
    <source>
        <strain evidence="3 4">BIT-d1</strain>
    </source>
</reference>
<comment type="caution">
    <text evidence="3">The sequence shown here is derived from an EMBL/GenBank/DDBJ whole genome shotgun (WGS) entry which is preliminary data.</text>
</comment>
<name>A0A6I3LNR5_9FLAO</name>
<dbReference type="AlphaFoldDB" id="A0A6I3LNR5"/>
<dbReference type="EMBL" id="WMJX01000075">
    <property type="protein sequence ID" value="MTG99397.1"/>
    <property type="molecule type" value="Genomic_DNA"/>
</dbReference>
<feature type="chain" id="PRO_5026255184" evidence="1">
    <location>
        <begin position="24"/>
        <end position="302"/>
    </location>
</feature>
<organism evidence="3 4">
    <name type="scientific">Myroides albus</name>
    <dbReference type="NCBI Taxonomy" id="2562892"/>
    <lineage>
        <taxon>Bacteria</taxon>
        <taxon>Pseudomonadati</taxon>
        <taxon>Bacteroidota</taxon>
        <taxon>Flavobacteriia</taxon>
        <taxon>Flavobacteriales</taxon>
        <taxon>Flavobacteriaceae</taxon>
        <taxon>Myroides</taxon>
    </lineage>
</organism>
<sequence>MKRSLLKFLAVGFLVSLSIASFSCSSDDSKNEIITKKESGAKILSNHVWITSKIVDNKGNDISLDIMPGAMYAGYAYYNTNGTFRIVDFNDGHKMFGLWSLTDNDSKRNLKAYNSKNEIAFERSVDIIELNNKKFTYSIADVNSPDIIYSVEHIPVTNHPEPNTPAEILSSVEWKTTKVLDITNGIDKAIELDRTVPPASNFSGDAYYINNSGRAYFPKNKDNKYVNGSFLITAYGDKSAVRSQGDWYVSLDGKTRTLIGRAADGSITFERTVDIFELTNDKFTYDIQVEQTLLRVEHEPIN</sequence>
<gene>
    <name evidence="3" type="ORF">GJV76_14925</name>
</gene>
<feature type="signal peptide" evidence="1">
    <location>
        <begin position="1"/>
        <end position="23"/>
    </location>
</feature>
<proteinExistence type="predicted"/>
<dbReference type="RefSeq" id="WP_155093386.1">
    <property type="nucleotide sequence ID" value="NZ_CP102754.1"/>
</dbReference>